<feature type="region of interest" description="Disordered" evidence="1">
    <location>
        <begin position="1"/>
        <end position="44"/>
    </location>
</feature>
<feature type="compositionally biased region" description="Polar residues" evidence="1">
    <location>
        <begin position="200"/>
        <end position="215"/>
    </location>
</feature>
<evidence type="ECO:0000313" key="3">
    <source>
        <dbReference type="EMBL" id="KAJ2750226.1"/>
    </source>
</evidence>
<gene>
    <name evidence="3" type="ORF">GGI19_005227</name>
</gene>
<feature type="region of interest" description="Disordered" evidence="1">
    <location>
        <begin position="383"/>
        <end position="435"/>
    </location>
</feature>
<comment type="caution">
    <text evidence="3">The sequence shown here is derived from an EMBL/GenBank/DDBJ whole genome shotgun (WGS) entry which is preliminary data.</text>
</comment>
<name>A0A9W8GX37_9FUNG</name>
<feature type="compositionally biased region" description="Pro residues" evidence="1">
    <location>
        <begin position="273"/>
        <end position="298"/>
    </location>
</feature>
<feature type="compositionally biased region" description="Basic and acidic residues" evidence="1">
    <location>
        <begin position="408"/>
        <end position="425"/>
    </location>
</feature>
<dbReference type="AlphaFoldDB" id="A0A9W8GX37"/>
<proteinExistence type="predicted"/>
<keyword evidence="4" id="KW-1185">Reference proteome</keyword>
<dbReference type="InterPro" id="IPR019007">
    <property type="entry name" value="Wbp11/ELF5/Saf1_N"/>
</dbReference>
<organism evidence="3 4">
    <name type="scientific">Coemansia pectinata</name>
    <dbReference type="NCBI Taxonomy" id="1052879"/>
    <lineage>
        <taxon>Eukaryota</taxon>
        <taxon>Fungi</taxon>
        <taxon>Fungi incertae sedis</taxon>
        <taxon>Zoopagomycota</taxon>
        <taxon>Kickxellomycotina</taxon>
        <taxon>Kickxellomycetes</taxon>
        <taxon>Kickxellales</taxon>
        <taxon>Kickxellaceae</taxon>
        <taxon>Coemansia</taxon>
    </lineage>
</organism>
<dbReference type="OrthoDB" id="205569at2759"/>
<evidence type="ECO:0000313" key="4">
    <source>
        <dbReference type="Proteomes" id="UP001140011"/>
    </source>
</evidence>
<dbReference type="Pfam" id="PF09429">
    <property type="entry name" value="Wbp11"/>
    <property type="match status" value="1"/>
</dbReference>
<feature type="compositionally biased region" description="Basic and acidic residues" evidence="1">
    <location>
        <begin position="14"/>
        <end position="44"/>
    </location>
</feature>
<dbReference type="GO" id="GO:0006396">
    <property type="term" value="P:RNA processing"/>
    <property type="evidence" value="ECO:0007669"/>
    <property type="project" value="InterPro"/>
</dbReference>
<feature type="compositionally biased region" description="Pro residues" evidence="1">
    <location>
        <begin position="172"/>
        <end position="182"/>
    </location>
</feature>
<feature type="compositionally biased region" description="Polar residues" evidence="1">
    <location>
        <begin position="116"/>
        <end position="125"/>
    </location>
</feature>
<feature type="region of interest" description="Disordered" evidence="1">
    <location>
        <begin position="87"/>
        <end position="298"/>
    </location>
</feature>
<reference evidence="3" key="1">
    <citation type="submission" date="2022-07" db="EMBL/GenBank/DDBJ databases">
        <title>Phylogenomic reconstructions and comparative analyses of Kickxellomycotina fungi.</title>
        <authorList>
            <person name="Reynolds N.K."/>
            <person name="Stajich J.E."/>
            <person name="Barry K."/>
            <person name="Grigoriev I.V."/>
            <person name="Crous P."/>
            <person name="Smith M.E."/>
        </authorList>
    </citation>
    <scope>NUCLEOTIDE SEQUENCE</scope>
    <source>
        <strain evidence="3">BCRC 34297</strain>
    </source>
</reference>
<evidence type="ECO:0000256" key="1">
    <source>
        <dbReference type="SAM" id="MobiDB-lite"/>
    </source>
</evidence>
<dbReference type="EMBL" id="JANBUH010000604">
    <property type="protein sequence ID" value="KAJ2750226.1"/>
    <property type="molecule type" value="Genomic_DNA"/>
</dbReference>
<feature type="domain" description="Wbp11/ELF5/Saf1 N-terminal" evidence="2">
    <location>
        <begin position="9"/>
        <end position="81"/>
    </location>
</feature>
<accession>A0A9W8GX37</accession>
<sequence length="435" mass="47690">MGRSDLLGANPNEAYRKKAQEREAKRNKEVRDKMREAAVLHKDTTKMERKIEQYRKIVRVRKMTAAEKEKLQTMEAELKDVLDRQKAAGIAPRKREASDQVIGYDPMAAAEVGGSHTRSANSPLPSDSEGSDDDGVDVATIGRTIPLNRDDDLDDIPSSLVEGRGIDTDSLPPMPPGTPPLRPQDLDLDKIWPPLPSGPSPQYLQNNPRLDQHSNSHGRGHSQRPPPRTPYRPHNHHSGGSSNERQGHRAHPYTRPPRPDMPQAIPQGVSLNQPPPVPPGFPQPPQLPAGLSRPPPRPAMAAFSATVLTAEPQVRNLKKELTTLVPAAIARKAKQKERQQVLAAIPMVPKMVVNAAPDVDAEPSASTSGASAAISSTGILGTMRPLSGVRFNTHTSEPQKQPQVAEPVKPKQEQKSKNSLDEEYQKFVQQMNDLL</sequence>
<feature type="compositionally biased region" description="Polar residues" evidence="1">
    <location>
        <begin position="390"/>
        <end position="402"/>
    </location>
</feature>
<evidence type="ECO:0000259" key="2">
    <source>
        <dbReference type="Pfam" id="PF09429"/>
    </source>
</evidence>
<protein>
    <recommendedName>
        <fullName evidence="2">Wbp11/ELF5/Saf1 N-terminal domain-containing protein</fullName>
    </recommendedName>
</protein>
<dbReference type="Proteomes" id="UP001140011">
    <property type="component" value="Unassembled WGS sequence"/>
</dbReference>